<evidence type="ECO:0000313" key="3">
    <source>
        <dbReference type="Proteomes" id="UP000622475"/>
    </source>
</evidence>
<accession>A0A929L7M4</accession>
<comment type="caution">
    <text evidence="2">The sequence shown here is derived from an EMBL/GenBank/DDBJ whole genome shotgun (WGS) entry which is preliminary data.</text>
</comment>
<keyword evidence="3" id="KW-1185">Reference proteome</keyword>
<feature type="chain" id="PRO_5037795830" evidence="1">
    <location>
        <begin position="20"/>
        <end position="158"/>
    </location>
</feature>
<dbReference type="InterPro" id="IPR032577">
    <property type="entry name" value="DUF4920"/>
</dbReference>
<feature type="signal peptide" evidence="1">
    <location>
        <begin position="1"/>
        <end position="19"/>
    </location>
</feature>
<dbReference type="Proteomes" id="UP000622475">
    <property type="component" value="Unassembled WGS sequence"/>
</dbReference>
<dbReference type="Pfam" id="PF16267">
    <property type="entry name" value="DUF4920"/>
    <property type="match status" value="1"/>
</dbReference>
<proteinExistence type="predicted"/>
<dbReference type="AlphaFoldDB" id="A0A929L7M4"/>
<keyword evidence="1" id="KW-0732">Signal</keyword>
<dbReference type="EMBL" id="JADFFL010000015">
    <property type="protein sequence ID" value="MBE9664666.1"/>
    <property type="molecule type" value="Genomic_DNA"/>
</dbReference>
<reference evidence="2" key="1">
    <citation type="submission" date="2020-10" db="EMBL/GenBank/DDBJ databases">
        <title>Mucilaginibacter mali sp. nov., isolated from rhizosphere soil of apple orchard.</title>
        <authorList>
            <person name="Lee J.-S."/>
            <person name="Kim H.S."/>
            <person name="Kim J.-S."/>
        </authorList>
    </citation>
    <scope>NUCLEOTIDE SEQUENCE</scope>
    <source>
        <strain evidence="2">KCTC 22746</strain>
    </source>
</reference>
<name>A0A929L7M4_9SPHI</name>
<sequence length="158" mass="16792">MKAILMFAFASLLTVGAKAQQSAITPAAPGVTYGKGAVAANAIAVQELPKAFKGDSVYKGQITGKVVQVCTKKGCFMKLEQANNETVMVRFTDYAFFMPQNIVGKTVVLDGTAKVTTTSVEDLQHYAKDLGKSKEEIAAIKEPKKGSEIMADGVLVVK</sequence>
<evidence type="ECO:0000256" key="1">
    <source>
        <dbReference type="SAM" id="SignalP"/>
    </source>
</evidence>
<dbReference type="RefSeq" id="WP_194114173.1">
    <property type="nucleotide sequence ID" value="NZ_JADFFL010000015.1"/>
</dbReference>
<evidence type="ECO:0000313" key="2">
    <source>
        <dbReference type="EMBL" id="MBE9664666.1"/>
    </source>
</evidence>
<protein>
    <submittedName>
        <fullName evidence="2">DUF4920 domain-containing protein</fullName>
    </submittedName>
</protein>
<gene>
    <name evidence="2" type="ORF">IRJ16_22490</name>
</gene>
<organism evidence="2 3">
    <name type="scientific">Mucilaginibacter myungsuensis</name>
    <dbReference type="NCBI Taxonomy" id="649104"/>
    <lineage>
        <taxon>Bacteria</taxon>
        <taxon>Pseudomonadati</taxon>
        <taxon>Bacteroidota</taxon>
        <taxon>Sphingobacteriia</taxon>
        <taxon>Sphingobacteriales</taxon>
        <taxon>Sphingobacteriaceae</taxon>
        <taxon>Mucilaginibacter</taxon>
    </lineage>
</organism>